<evidence type="ECO:0000313" key="2">
    <source>
        <dbReference type="Proteomes" id="UP000054538"/>
    </source>
</evidence>
<dbReference type="AlphaFoldDB" id="A0A0D0DF08"/>
<evidence type="ECO:0000313" key="1">
    <source>
        <dbReference type="EMBL" id="KIK79564.1"/>
    </source>
</evidence>
<dbReference type="InParanoid" id="A0A0D0DF08"/>
<gene>
    <name evidence="1" type="ORF">PAXRUDRAFT_834038</name>
</gene>
<keyword evidence="2" id="KW-1185">Reference proteome</keyword>
<dbReference type="HOGENOM" id="CLU_2306950_0_0_1"/>
<organism evidence="1 2">
    <name type="scientific">Paxillus rubicundulus Ve08.2h10</name>
    <dbReference type="NCBI Taxonomy" id="930991"/>
    <lineage>
        <taxon>Eukaryota</taxon>
        <taxon>Fungi</taxon>
        <taxon>Dikarya</taxon>
        <taxon>Basidiomycota</taxon>
        <taxon>Agaricomycotina</taxon>
        <taxon>Agaricomycetes</taxon>
        <taxon>Agaricomycetidae</taxon>
        <taxon>Boletales</taxon>
        <taxon>Paxilineae</taxon>
        <taxon>Paxillaceae</taxon>
        <taxon>Paxillus</taxon>
    </lineage>
</organism>
<sequence>MLKTTSKPWLFSTLNYPNKASQTPLYDQDPFRFLSRFDKSATNIKESALFCKIGQVHTRMLLPDQSRLASSNLLLLGPLGVTPLEMVPPIPSLPSSDSGR</sequence>
<name>A0A0D0DF08_9AGAM</name>
<proteinExistence type="predicted"/>
<dbReference type="Gene3D" id="3.40.190.10">
    <property type="entry name" value="Periplasmic binding protein-like II"/>
    <property type="match status" value="1"/>
</dbReference>
<dbReference type="EMBL" id="KN826246">
    <property type="protein sequence ID" value="KIK79564.1"/>
    <property type="molecule type" value="Genomic_DNA"/>
</dbReference>
<accession>A0A0D0DF08</accession>
<protein>
    <submittedName>
        <fullName evidence="1">Uncharacterized protein</fullName>
    </submittedName>
</protein>
<reference evidence="1 2" key="1">
    <citation type="submission" date="2014-04" db="EMBL/GenBank/DDBJ databases">
        <authorList>
            <consortium name="DOE Joint Genome Institute"/>
            <person name="Kuo A."/>
            <person name="Kohler A."/>
            <person name="Jargeat P."/>
            <person name="Nagy L.G."/>
            <person name="Floudas D."/>
            <person name="Copeland A."/>
            <person name="Barry K.W."/>
            <person name="Cichocki N."/>
            <person name="Veneault-Fourrey C."/>
            <person name="LaButti K."/>
            <person name="Lindquist E.A."/>
            <person name="Lipzen A."/>
            <person name="Lundell T."/>
            <person name="Morin E."/>
            <person name="Murat C."/>
            <person name="Sun H."/>
            <person name="Tunlid A."/>
            <person name="Henrissat B."/>
            <person name="Grigoriev I.V."/>
            <person name="Hibbett D.S."/>
            <person name="Martin F."/>
            <person name="Nordberg H.P."/>
            <person name="Cantor M.N."/>
            <person name="Hua S.X."/>
        </authorList>
    </citation>
    <scope>NUCLEOTIDE SEQUENCE [LARGE SCALE GENOMIC DNA]</scope>
    <source>
        <strain evidence="1 2">Ve08.2h10</strain>
    </source>
</reference>
<dbReference type="Proteomes" id="UP000054538">
    <property type="component" value="Unassembled WGS sequence"/>
</dbReference>
<reference evidence="2" key="2">
    <citation type="submission" date="2015-01" db="EMBL/GenBank/DDBJ databases">
        <title>Evolutionary Origins and Diversification of the Mycorrhizal Mutualists.</title>
        <authorList>
            <consortium name="DOE Joint Genome Institute"/>
            <consortium name="Mycorrhizal Genomics Consortium"/>
            <person name="Kohler A."/>
            <person name="Kuo A."/>
            <person name="Nagy L.G."/>
            <person name="Floudas D."/>
            <person name="Copeland A."/>
            <person name="Barry K.W."/>
            <person name="Cichocki N."/>
            <person name="Veneault-Fourrey C."/>
            <person name="LaButti K."/>
            <person name="Lindquist E.A."/>
            <person name="Lipzen A."/>
            <person name="Lundell T."/>
            <person name="Morin E."/>
            <person name="Murat C."/>
            <person name="Riley R."/>
            <person name="Ohm R."/>
            <person name="Sun H."/>
            <person name="Tunlid A."/>
            <person name="Henrissat B."/>
            <person name="Grigoriev I.V."/>
            <person name="Hibbett D.S."/>
            <person name="Martin F."/>
        </authorList>
    </citation>
    <scope>NUCLEOTIDE SEQUENCE [LARGE SCALE GENOMIC DNA]</scope>
    <source>
        <strain evidence="2">Ve08.2h10</strain>
    </source>
</reference>